<dbReference type="EMBL" id="MU266366">
    <property type="protein sequence ID" value="KAH7927440.1"/>
    <property type="molecule type" value="Genomic_DNA"/>
</dbReference>
<sequence>MATLDSFVHGVRPPPKAIATSQEIRDRGSAFVGNVYRANSPEDAKAAVQHHKLVVHSGKQAYEICAWRCMVLKHGKTGLGGPDDFELKTGYNDDGEQWAGNKILKVMQTEGLLDAVVIVSRWFGGTLLGPARFTHIETCASEVCRKFKRLEEMEEHITTLTTLDDILATLRAEFGALTSESPSVADTSSPASARFEPSVPPAASIESKASKKQDYSGLQKDLDLAKAKRLVNARENAIKTVKTLIAKKKAAG</sequence>
<reference evidence="1" key="1">
    <citation type="journal article" date="2021" name="New Phytol.">
        <title>Evolutionary innovations through gain and loss of genes in the ectomycorrhizal Boletales.</title>
        <authorList>
            <person name="Wu G."/>
            <person name="Miyauchi S."/>
            <person name="Morin E."/>
            <person name="Kuo A."/>
            <person name="Drula E."/>
            <person name="Varga T."/>
            <person name="Kohler A."/>
            <person name="Feng B."/>
            <person name="Cao Y."/>
            <person name="Lipzen A."/>
            <person name="Daum C."/>
            <person name="Hundley H."/>
            <person name="Pangilinan J."/>
            <person name="Johnson J."/>
            <person name="Barry K."/>
            <person name="LaButti K."/>
            <person name="Ng V."/>
            <person name="Ahrendt S."/>
            <person name="Min B."/>
            <person name="Choi I.G."/>
            <person name="Park H."/>
            <person name="Plett J.M."/>
            <person name="Magnuson J."/>
            <person name="Spatafora J.W."/>
            <person name="Nagy L.G."/>
            <person name="Henrissat B."/>
            <person name="Grigoriev I.V."/>
            <person name="Yang Z.L."/>
            <person name="Xu J."/>
            <person name="Martin F.M."/>
        </authorList>
    </citation>
    <scope>NUCLEOTIDE SEQUENCE</scope>
    <source>
        <strain evidence="1">KUC20120723A-06</strain>
    </source>
</reference>
<comment type="caution">
    <text evidence="1">The sequence shown here is derived from an EMBL/GenBank/DDBJ whole genome shotgun (WGS) entry which is preliminary data.</text>
</comment>
<protein>
    <submittedName>
        <fullName evidence="1">Ribosomal protein S5 domain 2-like protein</fullName>
    </submittedName>
</protein>
<accession>A0ACB8BQM0</accession>
<name>A0ACB8BQM0_9AGAM</name>
<proteinExistence type="predicted"/>
<keyword evidence="2" id="KW-1185">Reference proteome</keyword>
<gene>
    <name evidence="1" type="ORF">BV22DRAFT_1031775</name>
</gene>
<organism evidence="1 2">
    <name type="scientific">Leucogyrophana mollusca</name>
    <dbReference type="NCBI Taxonomy" id="85980"/>
    <lineage>
        <taxon>Eukaryota</taxon>
        <taxon>Fungi</taxon>
        <taxon>Dikarya</taxon>
        <taxon>Basidiomycota</taxon>
        <taxon>Agaricomycotina</taxon>
        <taxon>Agaricomycetes</taxon>
        <taxon>Agaricomycetidae</taxon>
        <taxon>Boletales</taxon>
        <taxon>Boletales incertae sedis</taxon>
        <taxon>Leucogyrophana</taxon>
    </lineage>
</organism>
<evidence type="ECO:0000313" key="1">
    <source>
        <dbReference type="EMBL" id="KAH7927440.1"/>
    </source>
</evidence>
<evidence type="ECO:0000313" key="2">
    <source>
        <dbReference type="Proteomes" id="UP000790709"/>
    </source>
</evidence>
<dbReference type="Proteomes" id="UP000790709">
    <property type="component" value="Unassembled WGS sequence"/>
</dbReference>